<dbReference type="EMBL" id="KQ253417">
    <property type="protein sequence ID" value="KNC69762.1"/>
    <property type="molecule type" value="Genomic_DNA"/>
</dbReference>
<proteinExistence type="predicted"/>
<protein>
    <submittedName>
        <fullName evidence="1">Uncharacterized protein</fullName>
    </submittedName>
</protein>
<accession>A0A0L0EZ90</accession>
<evidence type="ECO:0000313" key="1">
    <source>
        <dbReference type="EMBL" id="KNC69762.1"/>
    </source>
</evidence>
<gene>
    <name evidence="1" type="ORF">SARC_17724</name>
</gene>
<feature type="non-terminal residue" evidence="1">
    <location>
        <position position="1"/>
    </location>
</feature>
<reference evidence="1 2" key="1">
    <citation type="submission" date="2011-02" db="EMBL/GenBank/DDBJ databases">
        <title>The Genome Sequence of Sphaeroforma arctica JP610.</title>
        <authorList>
            <consortium name="The Broad Institute Genome Sequencing Platform"/>
            <person name="Russ C."/>
            <person name="Cuomo C."/>
            <person name="Young S.K."/>
            <person name="Zeng Q."/>
            <person name="Gargeya S."/>
            <person name="Alvarado L."/>
            <person name="Berlin A."/>
            <person name="Chapman S.B."/>
            <person name="Chen Z."/>
            <person name="Freedman E."/>
            <person name="Gellesch M."/>
            <person name="Goldberg J."/>
            <person name="Griggs A."/>
            <person name="Gujja S."/>
            <person name="Heilman E."/>
            <person name="Heiman D."/>
            <person name="Howarth C."/>
            <person name="Mehta T."/>
            <person name="Neiman D."/>
            <person name="Pearson M."/>
            <person name="Roberts A."/>
            <person name="Saif S."/>
            <person name="Shea T."/>
            <person name="Shenoy N."/>
            <person name="Sisk P."/>
            <person name="Stolte C."/>
            <person name="Sykes S."/>
            <person name="White J."/>
            <person name="Yandava C."/>
            <person name="Burger G."/>
            <person name="Gray M.W."/>
            <person name="Holland P.W.H."/>
            <person name="King N."/>
            <person name="Lang F.B.F."/>
            <person name="Roger A.J."/>
            <person name="Ruiz-Trillo I."/>
            <person name="Haas B."/>
            <person name="Nusbaum C."/>
            <person name="Birren B."/>
        </authorList>
    </citation>
    <scope>NUCLEOTIDE SEQUENCE [LARGE SCALE GENOMIC DNA]</scope>
    <source>
        <strain evidence="1 2">JP610</strain>
    </source>
</reference>
<feature type="non-terminal residue" evidence="1">
    <location>
        <position position="51"/>
    </location>
</feature>
<name>A0A0L0EZ90_9EUKA</name>
<evidence type="ECO:0000313" key="2">
    <source>
        <dbReference type="Proteomes" id="UP000054560"/>
    </source>
</evidence>
<sequence>ISSNDDLEQHCHDITAFLRDLLRLPNGYRSVRAFLDQDFTLSCALLTGSKK</sequence>
<keyword evidence="2" id="KW-1185">Reference proteome</keyword>
<organism evidence="1 2">
    <name type="scientific">Sphaeroforma arctica JP610</name>
    <dbReference type="NCBI Taxonomy" id="667725"/>
    <lineage>
        <taxon>Eukaryota</taxon>
        <taxon>Ichthyosporea</taxon>
        <taxon>Ichthyophonida</taxon>
        <taxon>Sphaeroforma</taxon>
    </lineage>
</organism>
<dbReference type="Proteomes" id="UP000054560">
    <property type="component" value="Unassembled WGS sequence"/>
</dbReference>
<dbReference type="GeneID" id="25918228"/>
<dbReference type="AlphaFoldDB" id="A0A0L0EZ90"/>
<dbReference type="RefSeq" id="XP_014143664.1">
    <property type="nucleotide sequence ID" value="XM_014288189.1"/>
</dbReference>